<name>A0A0F4ZIT8_9PEZI</name>
<feature type="region of interest" description="Disordered" evidence="1">
    <location>
        <begin position="477"/>
        <end position="510"/>
    </location>
</feature>
<dbReference type="OrthoDB" id="5403181at2759"/>
<dbReference type="PANTHER" id="PTHR40370:SF1">
    <property type="entry name" value="DUF3074 DOMAIN-CONTAINING PROTEIN"/>
    <property type="match status" value="1"/>
</dbReference>
<evidence type="ECO:0000259" key="2">
    <source>
        <dbReference type="PROSITE" id="PS50848"/>
    </source>
</evidence>
<feature type="domain" description="START" evidence="2">
    <location>
        <begin position="125"/>
        <end position="285"/>
    </location>
</feature>
<evidence type="ECO:0000313" key="4">
    <source>
        <dbReference type="Proteomes" id="UP000033483"/>
    </source>
</evidence>
<feature type="region of interest" description="Disordered" evidence="1">
    <location>
        <begin position="339"/>
        <end position="375"/>
    </location>
</feature>
<feature type="compositionally biased region" description="Polar residues" evidence="1">
    <location>
        <begin position="339"/>
        <end position="360"/>
    </location>
</feature>
<dbReference type="InterPro" id="IPR002913">
    <property type="entry name" value="START_lipid-bd_dom"/>
</dbReference>
<organism evidence="3 4">
    <name type="scientific">Thielaviopsis punctulata</name>
    <dbReference type="NCBI Taxonomy" id="72032"/>
    <lineage>
        <taxon>Eukaryota</taxon>
        <taxon>Fungi</taxon>
        <taxon>Dikarya</taxon>
        <taxon>Ascomycota</taxon>
        <taxon>Pezizomycotina</taxon>
        <taxon>Sordariomycetes</taxon>
        <taxon>Hypocreomycetidae</taxon>
        <taxon>Microascales</taxon>
        <taxon>Ceratocystidaceae</taxon>
        <taxon>Thielaviopsis</taxon>
    </lineage>
</organism>
<dbReference type="InterPro" id="IPR023393">
    <property type="entry name" value="START-like_dom_sf"/>
</dbReference>
<comment type="caution">
    <text evidence="3">The sequence shown here is derived from an EMBL/GenBank/DDBJ whole genome shotgun (WGS) entry which is preliminary data.</text>
</comment>
<dbReference type="AlphaFoldDB" id="A0A0F4ZIT8"/>
<dbReference type="Pfam" id="PF11274">
    <property type="entry name" value="DUF3074"/>
    <property type="match status" value="1"/>
</dbReference>
<feature type="region of interest" description="Disordered" evidence="1">
    <location>
        <begin position="551"/>
        <end position="604"/>
    </location>
</feature>
<accession>A0A0F4ZIT8</accession>
<reference evidence="3 4" key="1">
    <citation type="submission" date="2015-03" db="EMBL/GenBank/DDBJ databases">
        <authorList>
            <person name="Radwan O."/>
            <person name="Al-Naeli F.A."/>
            <person name="Rendon G.A."/>
            <person name="Fields C."/>
        </authorList>
    </citation>
    <scope>NUCLEOTIDE SEQUENCE [LARGE SCALE GENOMIC DNA]</scope>
    <source>
        <strain evidence="3">CR-DP1</strain>
    </source>
</reference>
<dbReference type="EMBL" id="LAEV01000697">
    <property type="protein sequence ID" value="KKA29773.1"/>
    <property type="molecule type" value="Genomic_DNA"/>
</dbReference>
<dbReference type="SUPFAM" id="SSF55961">
    <property type="entry name" value="Bet v1-like"/>
    <property type="match status" value="1"/>
</dbReference>
<sequence>MPKTLFCALGSVNWDDVRSPATNLAEFANENLYHARAVAASLPGSRLHSHTSPPPMDPATDAHAAALPQHPRLSSHVLLYAERLQSEWTPVKVSAENGLGVRVFKMAASKETGGGSWFGRISVHREFPFERWRSAFHAEFGEGVRNGVVVRGMGAVEVLERERAGLSQMAVYRMAAKFPGPTAPRDFISMVLTAESRAPSSSTDAQACPLREFIIVSKPCTHPRGPPVTGTIRGTYESVELVREVLVNDDDFGDGVAVEWTMVTRSDPGGNVPRFMVERGTPGGICADAEKFFRWMRTTDLSEYEAVGYNETEVEHCDADEKSECGSKTGSALMARVSTNSTHKSMSPLPQTAQPTKPTGNSPADLDSDSDSNSDISFFSARSVLRPTPSPPPAIPRLHIPRCPPATKPPGPGHLARHSHYTYPITYTDSATAPPRLSSDWMSSTEEIAACIVSQQEQHPRHRSRTGLAGYEERSLHLPSHNRGHDHRYHRHPNNSSSNDSNNSNDNISDISGILLHKHHRSLADKLLGRHPPNTYTKAEEQQLKTLAKTQRLATKNQRRAEKLLEKQDKAVQKRVDKERRAAEKLDRRRRDSSATASTSTAREDVNYNAVVGLPPDMKTEVPRSAEVSRKAEMDVLKQQLVQLQDQNALLAGRLSQMGLESNEICDVAAVSQTARNMRR</sequence>
<feature type="compositionally biased region" description="Basic and acidic residues" evidence="1">
    <location>
        <begin position="559"/>
        <end position="593"/>
    </location>
</feature>
<keyword evidence="4" id="KW-1185">Reference proteome</keyword>
<feature type="compositionally biased region" description="Basic residues" evidence="1">
    <location>
        <begin position="480"/>
        <end position="493"/>
    </location>
</feature>
<gene>
    <name evidence="3" type="ORF">TD95_004903</name>
</gene>
<dbReference type="Gene3D" id="3.30.530.20">
    <property type="match status" value="1"/>
</dbReference>
<proteinExistence type="predicted"/>
<dbReference type="PANTHER" id="PTHR40370">
    <property type="entry name" value="EXPRESSED PROTEIN"/>
    <property type="match status" value="1"/>
</dbReference>
<evidence type="ECO:0000256" key="1">
    <source>
        <dbReference type="SAM" id="MobiDB-lite"/>
    </source>
</evidence>
<dbReference type="Proteomes" id="UP000033483">
    <property type="component" value="Unassembled WGS sequence"/>
</dbReference>
<dbReference type="PROSITE" id="PS50848">
    <property type="entry name" value="START"/>
    <property type="match status" value="1"/>
</dbReference>
<dbReference type="InterPro" id="IPR024500">
    <property type="entry name" value="DUF3074"/>
</dbReference>
<feature type="compositionally biased region" description="Low complexity" evidence="1">
    <location>
        <begin position="494"/>
        <end position="510"/>
    </location>
</feature>
<dbReference type="GO" id="GO:0008289">
    <property type="term" value="F:lipid binding"/>
    <property type="evidence" value="ECO:0007669"/>
    <property type="project" value="InterPro"/>
</dbReference>
<protein>
    <recommendedName>
        <fullName evidence="2">START domain-containing protein</fullName>
    </recommendedName>
</protein>
<evidence type="ECO:0000313" key="3">
    <source>
        <dbReference type="EMBL" id="KKA29773.1"/>
    </source>
</evidence>